<feature type="domain" description="SYO1-like TPR repeats" evidence="4">
    <location>
        <begin position="1166"/>
        <end position="1409"/>
    </location>
</feature>
<dbReference type="InterPro" id="IPR057990">
    <property type="entry name" value="TPR_SYO1"/>
</dbReference>
<feature type="region of interest" description="Disordered" evidence="3">
    <location>
        <begin position="746"/>
        <end position="773"/>
    </location>
</feature>
<feature type="region of interest" description="Disordered" evidence="3">
    <location>
        <begin position="594"/>
        <end position="656"/>
    </location>
</feature>
<reference evidence="5" key="1">
    <citation type="submission" date="2022-07" db="EMBL/GenBank/DDBJ databases">
        <authorList>
            <person name="Trinca V."/>
            <person name="Uliana J.V.C."/>
            <person name="Torres T.T."/>
            <person name="Ward R.J."/>
            <person name="Monesi N."/>
        </authorList>
    </citation>
    <scope>NUCLEOTIDE SEQUENCE</scope>
    <source>
        <strain evidence="5">HSMRA1968</strain>
        <tissue evidence="5">Whole embryos</tissue>
    </source>
</reference>
<gene>
    <name evidence="5" type="primary">Heatr3</name>
    <name evidence="5" type="ORF">Bhyg_02211</name>
</gene>
<evidence type="ECO:0000313" key="6">
    <source>
        <dbReference type="Proteomes" id="UP001151699"/>
    </source>
</evidence>
<feature type="region of interest" description="Disordered" evidence="3">
    <location>
        <begin position="164"/>
        <end position="239"/>
    </location>
</feature>
<dbReference type="InterPro" id="IPR011989">
    <property type="entry name" value="ARM-like"/>
</dbReference>
<keyword evidence="2" id="KW-0175">Coiled coil</keyword>
<keyword evidence="6" id="KW-1185">Reference proteome</keyword>
<feature type="compositionally biased region" description="Basic and acidic residues" evidence="3">
    <location>
        <begin position="542"/>
        <end position="551"/>
    </location>
</feature>
<dbReference type="PANTHER" id="PTHR13347:SF1">
    <property type="entry name" value="HEAT REPEAT-CONTAINING PROTEIN 3"/>
    <property type="match status" value="1"/>
</dbReference>
<feature type="non-terminal residue" evidence="5">
    <location>
        <position position="1475"/>
    </location>
</feature>
<sequence>MSEIKRIPGRATSQVSIYDYPEHLNPFYEDENHKRLRFWKINSSSKGGKTGRSNSFSFSGLKDIWAFKSFTLKKKSSTLGINKTSESPPELRRVYPLGETYNTVDSRSRHTYDIGLGNSFQRNAGYRSSLQNVHSTGGDSNGFYRNDRYRSTIQNGCQTLATTSPQRDRYVYSGSVTPTPKTRYVTPQSRYGSSQTSINSTNPFDEDDTISRSESIDGVSIRKRKKRKAPQPPVTCPAVSTNHQTCTTVEEVSGKEDVSDIYISNLTAEIETFVRTHDNDEEKLPENDYKLKETIKKKEKSPPIPPERKISSTVTVHSGLTEGAAVGGNETTVTIEQVPIQKVNGDVHNHSVQVHHQTEIEILEKKNEATQVDTDNRKMNDRKVGGSRESPENNEEYPERTSHTPDVENVNIRKVNSEKQLNVSDKEDRQVNPEVPLSSPPRIIIRKATEDWECDEEINMTDDAKDKSCDNSPKTPISSEVEFILEHKNSPCTSPSPQKCESNVVVVETVIAEASNDDLKEKPKVPTKKNFENFSESSSSVHRHEEAEKTTVEDIPELKIVESTEDLTEIPTINQSSDRYKIRFVALKNFSPEPQRREVELRSQNSQELDAEDVDLPPAPPQRRRSVREIIASINKSQSLLKMNQPPSPNTEPRKAYNFDTYLPRTISAANEPPKLQPNPSNESMNRKYSELEESEKQMRKLITDMEQSSIDVPVPVVEKFDDFAVDNDETKDLFKKCVVRREKNLQSGASQEENHSSMEWNPLPKPRRSRNLTHELETETMGKTRKPKSKLAKVNPIGIPSVRDLNKELLTSEDHPHGPIASIVDQLQSVNLEEKMCGLQSLSFLCQNQQRIDEIMESDIVKTVASWLMDPCKSIRNSTAGALRNLSMNGEDVCMNLVEQDVLTPLMALLNNFKMMPEWVPQFDVEINNQMDEESDTFLQAVNLVRNLCESSIIALENFNQSEVAKTIAVAQCLLVITEDNEKAWTILSDSLQQLLSLFTINEQRYAYTLLSTLSAAICANIPEFLKKHSNLIFLTLSKTLDINHRTTLAKLSSEIPLNTNSNEIFVIEDSNSVENETDAQASLRRRKQDMPTETEVKIQDVGWLLEAQRVAVETITNICVVEDEDESDDASGGASDDMSDAESVQDYDYKSSHSNLQSDKLPADVLDAIKSLGLVEKMWLRAQRLAENVAAILKETEHPLMTKVIKMQISSLLCLHNLCNLMTTEDLGGPRAIYGVWLDLAQQVFHGTQNMETLEASTSLMRAALDHLKHSPELFSTMTSSDLKLMLHGVETCTKPEIRANWLRMLGVLCCLLPENLVKNIITFIVDVSLQEQDAWTLSEAMDALMDIFSENDWKQIVSESNLVTKVKQLEGKLRTQTKQQKRDLGDRYRAVSTVLLNLSNFHKYMQATQQKSFLQKFFFKKQKILEVLEDQRRFHNKYLDEESKDRKRPIKTNTDPDPARTYKASFELQILF</sequence>
<name>A0A9Q0NBF5_9DIPT</name>
<dbReference type="OrthoDB" id="288703at2759"/>
<dbReference type="GO" id="GO:0042273">
    <property type="term" value="P:ribosomal large subunit biogenesis"/>
    <property type="evidence" value="ECO:0007669"/>
    <property type="project" value="TreeGrafter"/>
</dbReference>
<dbReference type="InterPro" id="IPR016024">
    <property type="entry name" value="ARM-type_fold"/>
</dbReference>
<evidence type="ECO:0000259" key="4">
    <source>
        <dbReference type="Pfam" id="PF25567"/>
    </source>
</evidence>
<dbReference type="EMBL" id="WJQU01000001">
    <property type="protein sequence ID" value="KAJ6646993.1"/>
    <property type="molecule type" value="Genomic_DNA"/>
</dbReference>
<feature type="region of interest" description="Disordered" evidence="3">
    <location>
        <begin position="1442"/>
        <end position="1461"/>
    </location>
</feature>
<feature type="compositionally biased region" description="Polar residues" evidence="3">
    <location>
        <begin position="174"/>
        <end position="203"/>
    </location>
</feature>
<feature type="compositionally biased region" description="Basic and acidic residues" evidence="3">
    <location>
        <begin position="360"/>
        <end position="406"/>
    </location>
</feature>
<dbReference type="GO" id="GO:0051082">
    <property type="term" value="F:unfolded protein binding"/>
    <property type="evidence" value="ECO:0007669"/>
    <property type="project" value="TreeGrafter"/>
</dbReference>
<dbReference type="Pfam" id="PF25567">
    <property type="entry name" value="TPR_SYO1"/>
    <property type="match status" value="1"/>
</dbReference>
<dbReference type="PANTHER" id="PTHR13347">
    <property type="entry name" value="HEAT REPEAT-CONTAINING PROTEIN 3"/>
    <property type="match status" value="1"/>
</dbReference>
<feature type="region of interest" description="Disordered" evidence="3">
    <location>
        <begin position="520"/>
        <end position="551"/>
    </location>
</feature>
<feature type="coiled-coil region" evidence="2">
    <location>
        <begin position="682"/>
        <end position="712"/>
    </location>
</feature>
<organism evidence="5 6">
    <name type="scientific">Pseudolycoriella hygida</name>
    <dbReference type="NCBI Taxonomy" id="35572"/>
    <lineage>
        <taxon>Eukaryota</taxon>
        <taxon>Metazoa</taxon>
        <taxon>Ecdysozoa</taxon>
        <taxon>Arthropoda</taxon>
        <taxon>Hexapoda</taxon>
        <taxon>Insecta</taxon>
        <taxon>Pterygota</taxon>
        <taxon>Neoptera</taxon>
        <taxon>Endopterygota</taxon>
        <taxon>Diptera</taxon>
        <taxon>Nematocera</taxon>
        <taxon>Sciaroidea</taxon>
        <taxon>Sciaridae</taxon>
        <taxon>Pseudolycoriella</taxon>
    </lineage>
</organism>
<dbReference type="Gene3D" id="1.25.10.10">
    <property type="entry name" value="Leucine-rich Repeat Variant"/>
    <property type="match status" value="1"/>
</dbReference>
<feature type="region of interest" description="Disordered" evidence="3">
    <location>
        <begin position="360"/>
        <end position="438"/>
    </location>
</feature>
<feature type="region of interest" description="Disordered" evidence="3">
    <location>
        <begin position="1125"/>
        <end position="1158"/>
    </location>
</feature>
<dbReference type="InterPro" id="IPR052616">
    <property type="entry name" value="SYO1-like"/>
</dbReference>
<comment type="caution">
    <text evidence="5">The sequence shown here is derived from an EMBL/GenBank/DDBJ whole genome shotgun (WGS) entry which is preliminary data.</text>
</comment>
<proteinExistence type="inferred from homology"/>
<accession>A0A9Q0NBF5</accession>
<dbReference type="SUPFAM" id="SSF48371">
    <property type="entry name" value="ARM repeat"/>
    <property type="match status" value="1"/>
</dbReference>
<evidence type="ECO:0000313" key="5">
    <source>
        <dbReference type="EMBL" id="KAJ6646993.1"/>
    </source>
</evidence>
<protein>
    <submittedName>
        <fullName evidence="5">HEAT repeat-containing protein 3</fullName>
    </submittedName>
</protein>
<evidence type="ECO:0000256" key="3">
    <source>
        <dbReference type="SAM" id="MobiDB-lite"/>
    </source>
</evidence>
<dbReference type="Proteomes" id="UP001151699">
    <property type="component" value="Chromosome A"/>
</dbReference>
<evidence type="ECO:0000256" key="1">
    <source>
        <dbReference type="ARBA" id="ARBA00049983"/>
    </source>
</evidence>
<comment type="similarity">
    <text evidence="1">Belongs to the nuclear import and ribosome assembly adapter family.</text>
</comment>
<dbReference type="GO" id="GO:0006606">
    <property type="term" value="P:protein import into nucleus"/>
    <property type="evidence" value="ECO:0007669"/>
    <property type="project" value="TreeGrafter"/>
</dbReference>
<evidence type="ECO:0000256" key="2">
    <source>
        <dbReference type="SAM" id="Coils"/>
    </source>
</evidence>